<evidence type="ECO:0000313" key="2">
    <source>
        <dbReference type="Proteomes" id="UP000005475"/>
    </source>
</evidence>
<reference evidence="1 2" key="1">
    <citation type="submission" date="2007-03" db="EMBL/GenBank/DDBJ databases">
        <authorList>
            <person name="Fulton L."/>
            <person name="Clifton S."/>
            <person name="Fulton B."/>
            <person name="Xu J."/>
            <person name="Minx P."/>
            <person name="Pepin K.H."/>
            <person name="Johnson M."/>
            <person name="Thiruvilangam P."/>
            <person name="Bhonagiri V."/>
            <person name="Nash W.E."/>
            <person name="Mardis E.R."/>
            <person name="Wilson R.K."/>
        </authorList>
    </citation>
    <scope>NUCLEOTIDE SEQUENCE [LARGE SCALE GENOMIC DNA]</scope>
    <source>
        <strain evidence="2">ATCC 8483 / DSM 1896 / JCM 5824 / BCRC 10623 / CCUG 4943 / NCTC 11153</strain>
    </source>
</reference>
<dbReference type="Proteomes" id="UP000005475">
    <property type="component" value="Unassembled WGS sequence"/>
</dbReference>
<accession>A0AAN3DA67</accession>
<evidence type="ECO:0000313" key="1">
    <source>
        <dbReference type="EMBL" id="EDO13956.1"/>
    </source>
</evidence>
<gene>
    <name evidence="1" type="ORF">BACOVA_00347</name>
</gene>
<dbReference type="EMBL" id="AAXF02000031">
    <property type="protein sequence ID" value="EDO13956.1"/>
    <property type="molecule type" value="Genomic_DNA"/>
</dbReference>
<reference evidence="2" key="2">
    <citation type="submission" date="2007-04" db="EMBL/GenBank/DDBJ databases">
        <title>Draft genome sequence of Bacteroides ovatus (ATCC 8483).</title>
        <authorList>
            <person name="Sudarsanam P."/>
            <person name="Ley R."/>
            <person name="Guruge J."/>
            <person name="Turnbaugh P.J."/>
            <person name="Mahowald M."/>
            <person name="Liep D."/>
            <person name="Gordon J."/>
        </authorList>
    </citation>
    <scope>NUCLEOTIDE SEQUENCE [LARGE SCALE GENOMIC DNA]</scope>
    <source>
        <strain evidence="2">ATCC 8483 / DSM 1896 / JCM 5824 / BCRC 10623 / CCUG 4943 / NCTC 11153</strain>
    </source>
</reference>
<protein>
    <submittedName>
        <fullName evidence="1">Uncharacterized protein</fullName>
    </submittedName>
</protein>
<sequence>MNTVMKSPPFTRKQFIHREFRRKVKRIEKIAICRGSVEYLLFPL</sequence>
<name>A0AAN3DA67_BACO1</name>
<organism evidence="1 2">
    <name type="scientific">Bacteroides ovatus (strain ATCC 8483 / DSM 1896 / JCM 5824 / BCRC 10623 / CCUG 4943 / NCTC 11153)</name>
    <dbReference type="NCBI Taxonomy" id="411476"/>
    <lineage>
        <taxon>Bacteria</taxon>
        <taxon>Pseudomonadati</taxon>
        <taxon>Bacteroidota</taxon>
        <taxon>Bacteroidia</taxon>
        <taxon>Bacteroidales</taxon>
        <taxon>Bacteroidaceae</taxon>
        <taxon>Bacteroides</taxon>
    </lineage>
</organism>
<comment type="caution">
    <text evidence="1">The sequence shown here is derived from an EMBL/GenBank/DDBJ whole genome shotgun (WGS) entry which is preliminary data.</text>
</comment>
<proteinExistence type="predicted"/>
<dbReference type="AlphaFoldDB" id="A0AAN3DA67"/>